<comment type="similarity">
    <text evidence="2">Belongs to the RRP1 family.</text>
</comment>
<dbReference type="Pfam" id="PF05997">
    <property type="entry name" value="Nop52"/>
    <property type="match status" value="1"/>
</dbReference>
<dbReference type="EMBL" id="GDID01005715">
    <property type="protein sequence ID" value="JAP90891.1"/>
    <property type="molecule type" value="Transcribed_RNA"/>
</dbReference>
<gene>
    <name evidence="5" type="ORF">TPC1_17668</name>
</gene>
<organism evidence="5">
    <name type="scientific">Trepomonas sp. PC1</name>
    <dbReference type="NCBI Taxonomy" id="1076344"/>
    <lineage>
        <taxon>Eukaryota</taxon>
        <taxon>Metamonada</taxon>
        <taxon>Diplomonadida</taxon>
        <taxon>Hexamitidae</taxon>
        <taxon>Hexamitinae</taxon>
        <taxon>Trepomonas</taxon>
    </lineage>
</organism>
<dbReference type="AlphaFoldDB" id="A0A146K5P3"/>
<evidence type="ECO:0000256" key="3">
    <source>
        <dbReference type="ARBA" id="ARBA00023242"/>
    </source>
</evidence>
<feature type="non-terminal residue" evidence="5">
    <location>
        <position position="1"/>
    </location>
</feature>
<evidence type="ECO:0000313" key="5">
    <source>
        <dbReference type="EMBL" id="JAP90891.1"/>
    </source>
</evidence>
<dbReference type="GO" id="GO:0030688">
    <property type="term" value="C:preribosome, small subunit precursor"/>
    <property type="evidence" value="ECO:0007669"/>
    <property type="project" value="InterPro"/>
</dbReference>
<comment type="subcellular location">
    <subcellularLocation>
        <location evidence="1">Nucleus</location>
    </subcellularLocation>
</comment>
<dbReference type="GO" id="GO:0006364">
    <property type="term" value="P:rRNA processing"/>
    <property type="evidence" value="ECO:0007669"/>
    <property type="project" value="InterPro"/>
</dbReference>
<dbReference type="InterPro" id="IPR010301">
    <property type="entry name" value="RRP1"/>
</dbReference>
<dbReference type="GO" id="GO:0005634">
    <property type="term" value="C:nucleus"/>
    <property type="evidence" value="ECO:0007669"/>
    <property type="project" value="UniProtKB-SubCell"/>
</dbReference>
<sequence>KHFKQTLFNLQNDKKQVRLDTLKKIQEEFGDALSVVPFKYIDMMQLWKAFWLIIYKEDKPKIQEQLAIDIANLIHNIPTKQEFFSKYGLNEDGELLQQLEEQEEIEEINEAEQAEELGEEYGEEFGEEYGEEFDEEFNEKDQQEGTQPNDESFIEQQLEYKGFTTLFFQCALETFIREINTVDCLRLSKFYYLIRQTIYQAFLMAVQKDQLELIIEQLDQLIFNVTFIKQMQTPQLLVIHVLDIWNDLIRFLITQKAMDTHLLKQIMLPIVRFVGDIPPEYAQIVKTVQEDVFNDFTDITYKRDEAIAQFLQNQLPDEEMEKMELTKFPLQDAMIVLIHQAKHNKDLVEEFAMQIQDYYEFFQTEEYDQHVTNEVNSDGEQVHQQEKEEKEANAIISKENVRISKRKHGKEWRNHVYKMDGIVQYTKDNVNVQRYEDDYLPKKYLYLEKEKRDVGEWDHLIDNDGNDIK</sequence>
<keyword evidence="3" id="KW-0539">Nucleus</keyword>
<reference evidence="5" key="1">
    <citation type="submission" date="2015-07" db="EMBL/GenBank/DDBJ databases">
        <title>Adaptation to a free-living lifestyle via gene acquisitions in the diplomonad Trepomonas sp. PC1.</title>
        <authorList>
            <person name="Xu F."/>
            <person name="Jerlstrom-Hultqvist J."/>
            <person name="Kolisko M."/>
            <person name="Simpson A.G.B."/>
            <person name="Roger A.J."/>
            <person name="Svard S.G."/>
            <person name="Andersson J.O."/>
        </authorList>
    </citation>
    <scope>NUCLEOTIDE SEQUENCE</scope>
    <source>
        <strain evidence="5">PC1</strain>
    </source>
</reference>
<evidence type="ECO:0000256" key="4">
    <source>
        <dbReference type="SAM" id="MobiDB-lite"/>
    </source>
</evidence>
<proteinExistence type="inferred from homology"/>
<accession>A0A146K5P3</accession>
<name>A0A146K5P3_9EUKA</name>
<feature type="compositionally biased region" description="Acidic residues" evidence="4">
    <location>
        <begin position="124"/>
        <end position="138"/>
    </location>
</feature>
<protein>
    <submittedName>
        <fullName evidence="5">Nucleolar protein,Nop52 domain-containing protein</fullName>
    </submittedName>
</protein>
<feature type="region of interest" description="Disordered" evidence="4">
    <location>
        <begin position="124"/>
        <end position="148"/>
    </location>
</feature>
<evidence type="ECO:0000256" key="1">
    <source>
        <dbReference type="ARBA" id="ARBA00004123"/>
    </source>
</evidence>
<evidence type="ECO:0000256" key="2">
    <source>
        <dbReference type="ARBA" id="ARBA00006374"/>
    </source>
</evidence>